<dbReference type="Proteomes" id="UP000772618">
    <property type="component" value="Unassembled WGS sequence"/>
</dbReference>
<evidence type="ECO:0000313" key="3">
    <source>
        <dbReference type="Proteomes" id="UP000772618"/>
    </source>
</evidence>
<feature type="signal peptide" evidence="1">
    <location>
        <begin position="1"/>
        <end position="19"/>
    </location>
</feature>
<name>A0ABS5VYH4_9BACT</name>
<comment type="caution">
    <text evidence="2">The sequence shown here is derived from an EMBL/GenBank/DDBJ whole genome shotgun (WGS) entry which is preliminary data.</text>
</comment>
<feature type="chain" id="PRO_5047094568" description="Ig-like domain-containing protein" evidence="1">
    <location>
        <begin position="20"/>
        <end position="743"/>
    </location>
</feature>
<sequence length="743" mass="79936">MKKLVYFVVLILSYITTQAQTTYPIVWSNPINVNVNADNTLTKAGGVASTFDSGAASENLLLPNTDGYIQFTYSGTGNTYMIALSRLNVSPSYTLSDYNFHIFGSSLKIYLGSADQGITLSLVAGDILKIAREGGVINFYKNTTVVKTITLANTNDPLRADVSIHTGTIPVVRSSFTTKLTAKSFIVNPGVSNNNGIINIQLENGTNPVNYTWSSGETASVISSKSRGAYTVNITDGGGQAISRTYNLGYPVSWTNLSNISVNADNSLTKTDADGWGTSGASSLNVLPANTDGWIEFVVNEPGAEFIIGLSRIDNGFNRDKVNYGWFVNTSGGILIYEMNTNAGFSAGIMKGDIFRIERQGTFIRYYLNGQMKREVTDVPYTTTFLIDVGAATKNASLPVVTASFDKKIRVLPSITLPDASSNTSGSIALNIQGSYPPQNISWSSGETSNIITDKNRGSYTVTVNDALSNTFTRTYRAGYPVEWADLQNTSVTVNNTLIKTAGGDGAWNAGAISSNVLPPSTDGWVECVMPSGSIDCMFGLARMNNVVLYQRIDYAFYFSEGNVLVYEWGTSKGIVATQEEGAVYTIAREGSNVKYYINGEVVRTVAANTSYQLFVDVSLRSGIFPLTTVSFTRTPQTYYAIANGDWTQPNTWSLSEGGTPATLYPSSSDEVQIKGYTVTLASGITSLGVNITAINENTCLKIEGASAVLRVKGNVVIKGENNTTTSRALLVQNNGKINVQNP</sequence>
<evidence type="ECO:0000256" key="1">
    <source>
        <dbReference type="SAM" id="SignalP"/>
    </source>
</evidence>
<proteinExistence type="predicted"/>
<gene>
    <name evidence="2" type="ORF">KK060_24540</name>
</gene>
<dbReference type="EMBL" id="JAHESD010000118">
    <property type="protein sequence ID" value="MBT1706465.1"/>
    <property type="molecule type" value="Genomic_DNA"/>
</dbReference>
<dbReference type="RefSeq" id="WP_254157822.1">
    <property type="nucleotide sequence ID" value="NZ_JAHESD010000118.1"/>
</dbReference>
<evidence type="ECO:0008006" key="4">
    <source>
        <dbReference type="Google" id="ProtNLM"/>
    </source>
</evidence>
<evidence type="ECO:0000313" key="2">
    <source>
        <dbReference type="EMBL" id="MBT1706465.1"/>
    </source>
</evidence>
<protein>
    <recommendedName>
        <fullName evidence="4">Ig-like domain-containing protein</fullName>
    </recommendedName>
</protein>
<organism evidence="2 3">
    <name type="scientific">Chryseosolibacter indicus</name>
    <dbReference type="NCBI Taxonomy" id="2782351"/>
    <lineage>
        <taxon>Bacteria</taxon>
        <taxon>Pseudomonadati</taxon>
        <taxon>Bacteroidota</taxon>
        <taxon>Cytophagia</taxon>
        <taxon>Cytophagales</taxon>
        <taxon>Chryseotaleaceae</taxon>
        <taxon>Chryseosolibacter</taxon>
    </lineage>
</organism>
<keyword evidence="3" id="KW-1185">Reference proteome</keyword>
<reference evidence="2 3" key="1">
    <citation type="submission" date="2021-05" db="EMBL/GenBank/DDBJ databases">
        <title>A Polyphasic approach of four new species of the genus Ohtaekwangia: Ohtaekwangia histidinii sp. nov., Ohtaekwangia cretensis sp. nov., Ohtaekwangia indiensis sp. nov., Ohtaekwangia reichenbachii sp. nov. from diverse environment.</title>
        <authorList>
            <person name="Octaviana S."/>
        </authorList>
    </citation>
    <scope>NUCLEOTIDE SEQUENCE [LARGE SCALE GENOMIC DNA]</scope>
    <source>
        <strain evidence="2 3">PWU20</strain>
    </source>
</reference>
<accession>A0ABS5VYH4</accession>
<keyword evidence="1" id="KW-0732">Signal</keyword>